<dbReference type="InterPro" id="IPR004045">
    <property type="entry name" value="Glutathione_S-Trfase_N"/>
</dbReference>
<dbReference type="SUPFAM" id="SSF47616">
    <property type="entry name" value="GST C-terminal domain-like"/>
    <property type="match status" value="1"/>
</dbReference>
<evidence type="ECO:0008006" key="5">
    <source>
        <dbReference type="Google" id="ProtNLM"/>
    </source>
</evidence>
<evidence type="ECO:0000313" key="3">
    <source>
        <dbReference type="EMBL" id="NOL51352.1"/>
    </source>
</evidence>
<dbReference type="EMBL" id="JABGBN010000002">
    <property type="protein sequence ID" value="NOL51352.1"/>
    <property type="molecule type" value="Genomic_DNA"/>
</dbReference>
<evidence type="ECO:0000259" key="2">
    <source>
        <dbReference type="PROSITE" id="PS50405"/>
    </source>
</evidence>
<dbReference type="PROSITE" id="PS50404">
    <property type="entry name" value="GST_NTER"/>
    <property type="match status" value="1"/>
</dbReference>
<dbReference type="Gene3D" id="1.20.1050.10">
    <property type="match status" value="1"/>
</dbReference>
<dbReference type="InterPro" id="IPR010987">
    <property type="entry name" value="Glutathione-S-Trfase_C-like"/>
</dbReference>
<dbReference type="PROSITE" id="PS50405">
    <property type="entry name" value="GST_CTER"/>
    <property type="match status" value="1"/>
</dbReference>
<gene>
    <name evidence="3" type="ORF">HKX39_04070</name>
</gene>
<keyword evidence="4" id="KW-1185">Reference proteome</keyword>
<feature type="domain" description="GST C-terminal" evidence="2">
    <location>
        <begin position="79"/>
        <end position="217"/>
    </location>
</feature>
<dbReference type="InterPro" id="IPR004046">
    <property type="entry name" value="GST_C"/>
</dbReference>
<dbReference type="InterPro" id="IPR036249">
    <property type="entry name" value="Thioredoxin-like_sf"/>
</dbReference>
<dbReference type="Pfam" id="PF00043">
    <property type="entry name" value="GST_C"/>
    <property type="match status" value="1"/>
</dbReference>
<protein>
    <recommendedName>
        <fullName evidence="5">Glutathione S-transferase</fullName>
    </recommendedName>
</protein>
<proteinExistence type="predicted"/>
<comment type="caution">
    <text evidence="3">The sequence shown here is derived from an EMBL/GenBank/DDBJ whole genome shotgun (WGS) entry which is preliminary data.</text>
</comment>
<dbReference type="AlphaFoldDB" id="A0A849P6D7"/>
<dbReference type="Proteomes" id="UP000537862">
    <property type="component" value="Unassembled WGS sequence"/>
</dbReference>
<evidence type="ECO:0000313" key="4">
    <source>
        <dbReference type="Proteomes" id="UP000537862"/>
    </source>
</evidence>
<dbReference type="InterPro" id="IPR036282">
    <property type="entry name" value="Glutathione-S-Trfase_C_sf"/>
</dbReference>
<reference evidence="3 4" key="1">
    <citation type="submission" date="2020-05" db="EMBL/GenBank/DDBJ databases">
        <authorList>
            <person name="Niu N."/>
        </authorList>
    </citation>
    <scope>NUCLEOTIDE SEQUENCE [LARGE SCALE GENOMIC DNA]</scope>
    <source>
        <strain evidence="3 4">3340-03</strain>
    </source>
</reference>
<dbReference type="SUPFAM" id="SSF52833">
    <property type="entry name" value="Thioredoxin-like"/>
    <property type="match status" value="1"/>
</dbReference>
<dbReference type="Gene3D" id="3.40.30.10">
    <property type="entry name" value="Glutaredoxin"/>
    <property type="match status" value="1"/>
</dbReference>
<feature type="domain" description="GST N-terminal" evidence="1">
    <location>
        <begin position="1"/>
        <end position="73"/>
    </location>
</feature>
<dbReference type="PANTHER" id="PTHR44051:SF9">
    <property type="entry name" value="GLUTATHIONE S-TRANSFERASE 1"/>
    <property type="match status" value="1"/>
</dbReference>
<dbReference type="PANTHER" id="PTHR44051">
    <property type="entry name" value="GLUTATHIONE S-TRANSFERASE-RELATED"/>
    <property type="match status" value="1"/>
</dbReference>
<evidence type="ECO:0000259" key="1">
    <source>
        <dbReference type="PROSITE" id="PS50404"/>
    </source>
</evidence>
<organism evidence="3 4">
    <name type="scientific">Pelistega suis</name>
    <dbReference type="NCBI Taxonomy" id="1631957"/>
    <lineage>
        <taxon>Bacteria</taxon>
        <taxon>Pseudomonadati</taxon>
        <taxon>Pseudomonadota</taxon>
        <taxon>Betaproteobacteria</taxon>
        <taxon>Burkholderiales</taxon>
        <taxon>Alcaligenaceae</taxon>
        <taxon>Pelistega</taxon>
    </lineage>
</organism>
<name>A0A849P6D7_9BURK</name>
<sequence>MITLYHVNAPGAYRSVWLLEELQLAYDISPSTLDSSTHPLASACIITLKDDSHIIVGTVAIAEYLLNKYDRKGLRPPISSIGYIEHQQWIYQTEGLLVPLLQKLLAGEKLANTRVPFFARSILKKVINTAVIQTAESTLQEQCTAIESTLSQHGWICDSYFSLADIQLSYVLETLLNRGLVNKDSHPNIYYFIEAIQARPAYKTAQDKISILPVPPIAEETIEINDEQPSA</sequence>
<dbReference type="RefSeq" id="WP_171680038.1">
    <property type="nucleotide sequence ID" value="NZ_JABGBN010000002.1"/>
</dbReference>
<accession>A0A849P6D7</accession>